<keyword evidence="3" id="KW-0804">Transcription</keyword>
<gene>
    <name evidence="5" type="ORF">SPIROBIBN47_410065</name>
</gene>
<evidence type="ECO:0000256" key="2">
    <source>
        <dbReference type="ARBA" id="ARBA00023125"/>
    </source>
</evidence>
<dbReference type="Gene3D" id="3.40.50.2300">
    <property type="match status" value="2"/>
</dbReference>
<dbReference type="CDD" id="cd01392">
    <property type="entry name" value="HTH_LacI"/>
    <property type="match status" value="1"/>
</dbReference>
<dbReference type="SUPFAM" id="SSF53822">
    <property type="entry name" value="Periplasmic binding protein-like I"/>
    <property type="match status" value="1"/>
</dbReference>
<dbReference type="Gene3D" id="1.10.260.40">
    <property type="entry name" value="lambda repressor-like DNA-binding domains"/>
    <property type="match status" value="1"/>
</dbReference>
<dbReference type="InterPro" id="IPR001761">
    <property type="entry name" value="Peripla_BP/Lac1_sug-bd_dom"/>
</dbReference>
<dbReference type="InterPro" id="IPR028082">
    <property type="entry name" value="Peripla_BP_I"/>
</dbReference>
<dbReference type="CDD" id="cd06267">
    <property type="entry name" value="PBP1_LacI_sugar_binding-like"/>
    <property type="match status" value="1"/>
</dbReference>
<dbReference type="InterPro" id="IPR010982">
    <property type="entry name" value="Lambda_DNA-bd_dom_sf"/>
</dbReference>
<keyword evidence="1" id="KW-0805">Transcription regulation</keyword>
<dbReference type="PANTHER" id="PTHR30146:SF154">
    <property type="entry name" value="TRANSCRIPTION REGULATOR, MEMBER OF GALR FAMILY"/>
    <property type="match status" value="1"/>
</dbReference>
<reference evidence="5" key="1">
    <citation type="submission" date="2017-02" db="EMBL/GenBank/DDBJ databases">
        <authorList>
            <person name="Regsiter A."/>
            <person name="William W."/>
        </authorList>
    </citation>
    <scope>NUCLEOTIDE SEQUENCE</scope>
    <source>
        <strain evidence="5">Bib</strain>
    </source>
</reference>
<proteinExistence type="predicted"/>
<dbReference type="EMBL" id="FWDM01000036">
    <property type="protein sequence ID" value="SLM15380.1"/>
    <property type="molecule type" value="Genomic_DNA"/>
</dbReference>
<dbReference type="PANTHER" id="PTHR30146">
    <property type="entry name" value="LACI-RELATED TRANSCRIPTIONAL REPRESSOR"/>
    <property type="match status" value="1"/>
</dbReference>
<keyword evidence="2" id="KW-0238">DNA-binding</keyword>
<organism evidence="5">
    <name type="scientific">uncultured spirochete</name>
    <dbReference type="NCBI Taxonomy" id="156406"/>
    <lineage>
        <taxon>Bacteria</taxon>
        <taxon>Pseudomonadati</taxon>
        <taxon>Spirochaetota</taxon>
        <taxon>Spirochaetia</taxon>
        <taxon>Spirochaetales</taxon>
        <taxon>environmental samples</taxon>
    </lineage>
</organism>
<protein>
    <submittedName>
        <fullName evidence="5">Transcriptional regulator, LacI family</fullName>
    </submittedName>
</protein>
<evidence type="ECO:0000313" key="5">
    <source>
        <dbReference type="EMBL" id="SLM15380.1"/>
    </source>
</evidence>
<dbReference type="InterPro" id="IPR000843">
    <property type="entry name" value="HTH_LacI"/>
</dbReference>
<evidence type="ECO:0000256" key="1">
    <source>
        <dbReference type="ARBA" id="ARBA00023015"/>
    </source>
</evidence>
<dbReference type="GO" id="GO:0000976">
    <property type="term" value="F:transcription cis-regulatory region binding"/>
    <property type="evidence" value="ECO:0007669"/>
    <property type="project" value="TreeGrafter"/>
</dbReference>
<name>A0A3P3XMF9_9SPIR</name>
<dbReference type="SUPFAM" id="SSF47413">
    <property type="entry name" value="lambda repressor-like DNA-binding domains"/>
    <property type="match status" value="1"/>
</dbReference>
<dbReference type="Pfam" id="PF00532">
    <property type="entry name" value="Peripla_BP_1"/>
    <property type="match status" value="1"/>
</dbReference>
<feature type="domain" description="HTH lacI-type" evidence="4">
    <location>
        <begin position="3"/>
        <end position="57"/>
    </location>
</feature>
<dbReference type="Pfam" id="PF00356">
    <property type="entry name" value="LacI"/>
    <property type="match status" value="1"/>
</dbReference>
<dbReference type="AlphaFoldDB" id="A0A3P3XMF9"/>
<sequence>MRTSLKELAKKSGYSVNTVSRALRDADDVKASTKSLIKQLAEEMGYIPNVVAKNLRLGKTNTIGVVSADSSNPYFAEVILAIEDAARSHDYHILLVNTEESPEGEREAIDTLIERQVDGLLIIPVFGEDANLERLKNLSVPFLLVGRWLPGLEDHSILTDEYDKAKQVTSLFLANGHTHVLHLAGPSFVSSSFDRIKGYRDAHSEAGIPVNEDLIVETDGHIEDGHRHINALIRKELPFTALFAFNDLVAIGAMRALKEAGYLIPQDVEVVGFDDLDLSRYLYNSLSSVRIPKQELGRIAFESLFEHMTDPKKLYRRQTIESRLMLRETTTFENIGDSQIQGGIK</sequence>
<evidence type="ECO:0000259" key="4">
    <source>
        <dbReference type="PROSITE" id="PS50932"/>
    </source>
</evidence>
<evidence type="ECO:0000256" key="3">
    <source>
        <dbReference type="ARBA" id="ARBA00023163"/>
    </source>
</evidence>
<dbReference type="GO" id="GO:0003700">
    <property type="term" value="F:DNA-binding transcription factor activity"/>
    <property type="evidence" value="ECO:0007669"/>
    <property type="project" value="TreeGrafter"/>
</dbReference>
<accession>A0A3P3XMF9</accession>
<dbReference type="PROSITE" id="PS50932">
    <property type="entry name" value="HTH_LACI_2"/>
    <property type="match status" value="1"/>
</dbReference>
<dbReference type="SMART" id="SM00354">
    <property type="entry name" value="HTH_LACI"/>
    <property type="match status" value="1"/>
</dbReference>